<keyword evidence="3" id="KW-1185">Reference proteome</keyword>
<protein>
    <submittedName>
        <fullName evidence="2">Metallophosphoesterase</fullName>
    </submittedName>
</protein>
<evidence type="ECO:0000313" key="2">
    <source>
        <dbReference type="EMBL" id="ATW62504.1"/>
    </source>
</evidence>
<proteinExistence type="predicted"/>
<dbReference type="InterPro" id="IPR004843">
    <property type="entry name" value="Calcineurin-like_PHP"/>
</dbReference>
<organism evidence="2 3">
    <name type="scientific">Streptomyces phage WRightOn</name>
    <dbReference type="NCBI Taxonomy" id="2053723"/>
    <lineage>
        <taxon>Viruses</taxon>
        <taxon>Duplodnaviria</taxon>
        <taxon>Heunggongvirae</taxon>
        <taxon>Uroviricota</taxon>
        <taxon>Caudoviricetes</taxon>
        <taxon>Beephvirinae</taxon>
        <taxon>Manuelvirus</taxon>
        <taxon>Manuelvirus wrighton</taxon>
    </lineage>
</organism>
<accession>A0A2H4PI62</accession>
<evidence type="ECO:0000259" key="1">
    <source>
        <dbReference type="Pfam" id="PF00149"/>
    </source>
</evidence>
<dbReference type="Gene3D" id="3.60.21.10">
    <property type="match status" value="1"/>
</dbReference>
<dbReference type="EMBL" id="MG515223">
    <property type="protein sequence ID" value="ATW62504.1"/>
    <property type="molecule type" value="Genomic_DNA"/>
</dbReference>
<evidence type="ECO:0000313" key="3">
    <source>
        <dbReference type="Proteomes" id="UP000241007"/>
    </source>
</evidence>
<dbReference type="SUPFAM" id="SSF56300">
    <property type="entry name" value="Metallo-dependent phosphatases"/>
    <property type="match status" value="1"/>
</dbReference>
<dbReference type="GO" id="GO:0016787">
    <property type="term" value="F:hydrolase activity"/>
    <property type="evidence" value="ECO:0007669"/>
    <property type="project" value="InterPro"/>
</dbReference>
<feature type="domain" description="Calcineurin-like phosphoesterase" evidence="1">
    <location>
        <begin position="7"/>
        <end position="180"/>
    </location>
</feature>
<dbReference type="Pfam" id="PF00149">
    <property type="entry name" value="Metallophos"/>
    <property type="match status" value="1"/>
</dbReference>
<dbReference type="Proteomes" id="UP000241007">
    <property type="component" value="Segment"/>
</dbReference>
<sequence>MAVKTTVIIPDIQYPYHDSLALTKILKVIEDIQPDHVLQIGDAIDFPQVSRWTKGTAGEYAPTLQKHIDGFKGLLTQLREAAPKASITWLEGNHDLRLKEFVRSYAAPLTTLRALEVENLFGLPELGVQYVKGPVRVATNTYAVHGHESGGYCASPQAWDTKFIKRYGSDKNILFGHTHQPYLLTRAYGFEGKVSPRFTMNVGSIMDPVRATYVKDGAVNWVMSFALLRDDGKRVYPELITMVDRGFYLEGEKY</sequence>
<dbReference type="InterPro" id="IPR029052">
    <property type="entry name" value="Metallo-depent_PP-like"/>
</dbReference>
<name>A0A2H4PI62_9CAUD</name>
<gene>
    <name evidence="2" type="ORF">SEA_WRIGHTON_71</name>
</gene>
<reference evidence="2 3" key="1">
    <citation type="submission" date="2017-11" db="EMBL/GenBank/DDBJ databases">
        <authorList>
            <person name="Keri A.G."/>
            <person name="Ahn S.H."/>
            <person name="Alvarado I.A."/>
            <person name="Hartigan K.A."/>
            <person name="Shaffer C.D."/>
            <person name="Weston-Hafer K.A."/>
            <person name="Russell D.A."/>
            <person name="Pope W.H."/>
            <person name="Jacobs-Sera D."/>
            <person name="Hendrix R.W."/>
            <person name="Hatfull G.F."/>
        </authorList>
    </citation>
    <scope>NUCLEOTIDE SEQUENCE [LARGE SCALE GENOMIC DNA]</scope>
</reference>